<proteinExistence type="predicted"/>
<accession>H2ZHD8</accession>
<dbReference type="InterPro" id="IPR036322">
    <property type="entry name" value="WD40_repeat_dom_sf"/>
</dbReference>
<organism evidence="1 2">
    <name type="scientific">Ciona savignyi</name>
    <name type="common">Pacific transparent sea squirt</name>
    <dbReference type="NCBI Taxonomy" id="51511"/>
    <lineage>
        <taxon>Eukaryota</taxon>
        <taxon>Metazoa</taxon>
        <taxon>Chordata</taxon>
        <taxon>Tunicata</taxon>
        <taxon>Ascidiacea</taxon>
        <taxon>Phlebobranchia</taxon>
        <taxon>Cionidae</taxon>
        <taxon>Ciona</taxon>
    </lineage>
</organism>
<reference evidence="2" key="1">
    <citation type="submission" date="2003-08" db="EMBL/GenBank/DDBJ databases">
        <authorList>
            <person name="Birren B."/>
            <person name="Nusbaum C."/>
            <person name="Abebe A."/>
            <person name="Abouelleil A."/>
            <person name="Adekoya E."/>
            <person name="Ait-zahra M."/>
            <person name="Allen N."/>
            <person name="Allen T."/>
            <person name="An P."/>
            <person name="Anderson M."/>
            <person name="Anderson S."/>
            <person name="Arachchi H."/>
            <person name="Armbruster J."/>
            <person name="Bachantsang P."/>
            <person name="Baldwin J."/>
            <person name="Barry A."/>
            <person name="Bayul T."/>
            <person name="Blitshsteyn B."/>
            <person name="Bloom T."/>
            <person name="Blye J."/>
            <person name="Boguslavskiy L."/>
            <person name="Borowsky M."/>
            <person name="Boukhgalter B."/>
            <person name="Brunache A."/>
            <person name="Butler J."/>
            <person name="Calixte N."/>
            <person name="Calvo S."/>
            <person name="Camarata J."/>
            <person name="Campo K."/>
            <person name="Chang J."/>
            <person name="Cheshatsang Y."/>
            <person name="Citroen M."/>
            <person name="Collymore A."/>
            <person name="Considine T."/>
            <person name="Cook A."/>
            <person name="Cooke P."/>
            <person name="Corum B."/>
            <person name="Cuomo C."/>
            <person name="David R."/>
            <person name="Dawoe T."/>
            <person name="Degray S."/>
            <person name="Dodge S."/>
            <person name="Dooley K."/>
            <person name="Dorje P."/>
            <person name="Dorjee K."/>
            <person name="Dorris L."/>
            <person name="Duffey N."/>
            <person name="Dupes A."/>
            <person name="Elkins T."/>
            <person name="Engels R."/>
            <person name="Erickson J."/>
            <person name="Farina A."/>
            <person name="Faro S."/>
            <person name="Ferreira P."/>
            <person name="Fischer H."/>
            <person name="Fitzgerald M."/>
            <person name="Foley K."/>
            <person name="Gage D."/>
            <person name="Galagan J."/>
            <person name="Gearin G."/>
            <person name="Gnerre S."/>
            <person name="Gnirke A."/>
            <person name="Goyette A."/>
            <person name="Graham J."/>
            <person name="Grandbois E."/>
            <person name="Gyaltsen K."/>
            <person name="Hafez N."/>
            <person name="Hagopian D."/>
            <person name="Hagos B."/>
            <person name="Hall J."/>
            <person name="Hatcher B."/>
            <person name="Heller A."/>
            <person name="Higgins H."/>
            <person name="Honan T."/>
            <person name="Horn A."/>
            <person name="Houde N."/>
            <person name="Hughes L."/>
            <person name="Hulme W."/>
            <person name="Husby E."/>
            <person name="Iliev I."/>
            <person name="Jaffe D."/>
            <person name="Jones C."/>
            <person name="Kamal M."/>
            <person name="Kamat A."/>
            <person name="Kamvysselis M."/>
            <person name="Karlsson E."/>
            <person name="Kells C."/>
            <person name="Kieu A."/>
            <person name="Kisner P."/>
            <person name="Kodira C."/>
            <person name="Kulbokas E."/>
            <person name="Labutti K."/>
            <person name="Lama D."/>
            <person name="Landers T."/>
            <person name="Leger J."/>
            <person name="Levine S."/>
            <person name="Lewis D."/>
            <person name="Lewis T."/>
            <person name="Lindblad-toh K."/>
            <person name="Liu X."/>
            <person name="Lokyitsang T."/>
            <person name="Lokyitsang Y."/>
            <person name="Lucien O."/>
            <person name="Lui A."/>
            <person name="Ma L.J."/>
            <person name="Mabbitt R."/>
            <person name="Macdonald J."/>
            <person name="Maclean C."/>
            <person name="Major J."/>
            <person name="Manning J."/>
            <person name="Marabella R."/>
            <person name="Maru K."/>
            <person name="Matthews C."/>
            <person name="Mauceli E."/>
            <person name="Mccarthy M."/>
            <person name="Mcdonough S."/>
            <person name="Mcghee T."/>
            <person name="Meldrim J."/>
            <person name="Meneus L."/>
            <person name="Mesirov J."/>
            <person name="Mihalev A."/>
            <person name="Mihova T."/>
            <person name="Mikkelsen T."/>
            <person name="Mlenga V."/>
            <person name="Moru K."/>
            <person name="Mozes J."/>
            <person name="Mulrain L."/>
            <person name="Munson G."/>
            <person name="Naylor J."/>
            <person name="Newes C."/>
            <person name="Nguyen C."/>
            <person name="Nguyen N."/>
            <person name="Nguyen T."/>
            <person name="Nicol R."/>
            <person name="Nielsen C."/>
            <person name="Nizzari M."/>
            <person name="Norbu C."/>
            <person name="Norbu N."/>
            <person name="O'donnell P."/>
            <person name="Okoawo O."/>
            <person name="O'leary S."/>
            <person name="Omotosho B."/>
            <person name="O'neill K."/>
            <person name="Osman S."/>
            <person name="Parker S."/>
            <person name="Perrin D."/>
            <person name="Phunkhang P."/>
            <person name="Piqani B."/>
            <person name="Purcell S."/>
            <person name="Rachupka T."/>
            <person name="Ramasamy U."/>
            <person name="Rameau R."/>
            <person name="Ray V."/>
            <person name="Raymond C."/>
            <person name="Retta R."/>
            <person name="Richardson S."/>
            <person name="Rise C."/>
            <person name="Rodriguez J."/>
            <person name="Rogers J."/>
            <person name="Rogov P."/>
            <person name="Rutman M."/>
            <person name="Schupbach R."/>
            <person name="Seaman C."/>
            <person name="Settipalli S."/>
            <person name="Sharpe T."/>
            <person name="Sheridan J."/>
            <person name="Sherpa N."/>
            <person name="Shi J."/>
            <person name="Smirnov S."/>
            <person name="Smith C."/>
            <person name="Sougnez C."/>
            <person name="Spencer B."/>
            <person name="Stalker J."/>
            <person name="Stange-thomann N."/>
            <person name="Stavropoulos S."/>
            <person name="Stetson K."/>
            <person name="Stone C."/>
            <person name="Stone S."/>
            <person name="Stubbs M."/>
            <person name="Talamas J."/>
            <person name="Tchuinga P."/>
            <person name="Tenzing P."/>
            <person name="Tesfaye S."/>
            <person name="Theodore J."/>
            <person name="Thoulutsang Y."/>
            <person name="Topham K."/>
            <person name="Towey S."/>
            <person name="Tsamla T."/>
            <person name="Tsomo N."/>
            <person name="Vallee D."/>
            <person name="Vassiliev H."/>
            <person name="Venkataraman V."/>
            <person name="Vinson J."/>
            <person name="Vo A."/>
            <person name="Wade C."/>
            <person name="Wang S."/>
            <person name="Wangchuk T."/>
            <person name="Wangdi T."/>
            <person name="Whittaker C."/>
            <person name="Wilkinson J."/>
            <person name="Wu Y."/>
            <person name="Wyman D."/>
            <person name="Yadav S."/>
            <person name="Yang S."/>
            <person name="Yang X."/>
            <person name="Yeager S."/>
            <person name="Yee E."/>
            <person name="Young G."/>
            <person name="Zainoun J."/>
            <person name="Zembeck L."/>
            <person name="Zimmer A."/>
            <person name="Zody M."/>
            <person name="Lander E."/>
        </authorList>
    </citation>
    <scope>NUCLEOTIDE SEQUENCE [LARGE SCALE GENOMIC DNA]</scope>
</reference>
<dbReference type="HOGENOM" id="CLU_2564263_0_0_1"/>
<dbReference type="Ensembl" id="ENSCSAVT00000017187.1">
    <property type="protein sequence ID" value="ENSCSAVP00000017004.1"/>
    <property type="gene ID" value="ENSCSAVG00000010001.1"/>
</dbReference>
<dbReference type="Proteomes" id="UP000007875">
    <property type="component" value="Unassembled WGS sequence"/>
</dbReference>
<dbReference type="AlphaFoldDB" id="H2ZHD8"/>
<dbReference type="STRING" id="51511.ENSCSAVP00000017004"/>
<dbReference type="InParanoid" id="H2ZHD8"/>
<dbReference type="InterPro" id="IPR037593">
    <property type="entry name" value="MIOS/Sea4"/>
</dbReference>
<dbReference type="SUPFAM" id="SSF50978">
    <property type="entry name" value="WD40 repeat-like"/>
    <property type="match status" value="1"/>
</dbReference>
<evidence type="ECO:0008006" key="3">
    <source>
        <dbReference type="Google" id="ProtNLM"/>
    </source>
</evidence>
<dbReference type="GO" id="GO:0005737">
    <property type="term" value="C:cytoplasm"/>
    <property type="evidence" value="ECO:0007669"/>
    <property type="project" value="TreeGrafter"/>
</dbReference>
<dbReference type="GO" id="GO:1904263">
    <property type="term" value="P:positive regulation of TORC1 signaling"/>
    <property type="evidence" value="ECO:0007669"/>
    <property type="project" value="TreeGrafter"/>
</dbReference>
<reference evidence="1" key="2">
    <citation type="submission" date="2025-08" db="UniProtKB">
        <authorList>
            <consortium name="Ensembl"/>
        </authorList>
    </citation>
    <scope>IDENTIFICATION</scope>
</reference>
<evidence type="ECO:0000313" key="2">
    <source>
        <dbReference type="Proteomes" id="UP000007875"/>
    </source>
</evidence>
<dbReference type="GO" id="GO:0034198">
    <property type="term" value="P:cellular response to amino acid starvation"/>
    <property type="evidence" value="ECO:0007669"/>
    <property type="project" value="TreeGrafter"/>
</dbReference>
<dbReference type="PANTHER" id="PTHR16453:SF9">
    <property type="entry name" value="GATOR COMPLEX PROTEIN MIOS"/>
    <property type="match status" value="1"/>
</dbReference>
<protein>
    <recommendedName>
        <fullName evidence="3">Anaphase-promoting complex subunit 4 WD40 domain-containing protein</fullName>
    </recommendedName>
</protein>
<reference evidence="1" key="3">
    <citation type="submission" date="2025-09" db="UniProtKB">
        <authorList>
            <consortium name="Ensembl"/>
        </authorList>
    </citation>
    <scope>IDENTIFICATION</scope>
</reference>
<name>H2ZHD8_CIOSA</name>
<sequence length="82" mass="9172">MCWNPSSDYKHCIALGLMNGKTALRIVGSGSGDRQYPIFKELVSKCSRPCNALAWSPLNPTWLATGFEKHRGAKYSLLIWDI</sequence>
<dbReference type="Pfam" id="PF21720">
    <property type="entry name" value="MIOS_WD40"/>
    <property type="match status" value="1"/>
</dbReference>
<dbReference type="eggNOG" id="KOG1008">
    <property type="taxonomic scope" value="Eukaryota"/>
</dbReference>
<keyword evidence="2" id="KW-1185">Reference proteome</keyword>
<evidence type="ECO:0000313" key="1">
    <source>
        <dbReference type="Ensembl" id="ENSCSAVP00000017004.1"/>
    </source>
</evidence>
<dbReference type="PANTHER" id="PTHR16453">
    <property type="entry name" value="WD40 DOMAIN-CONTAINING PROTEIN MIO FAMILY MEMBER"/>
    <property type="match status" value="1"/>
</dbReference>